<dbReference type="RefSeq" id="XP_020048654.1">
    <property type="nucleotide sequence ID" value="XM_020192808.1"/>
</dbReference>
<protein>
    <recommendedName>
        <fullName evidence="5">Nucleoporin Nup159/Nup146 N-terminal domain-containing protein</fullName>
    </recommendedName>
</protein>
<dbReference type="FunCoup" id="A0A1D2VLD3">
    <property type="interactions" value="116"/>
</dbReference>
<dbReference type="Proteomes" id="UP000095038">
    <property type="component" value="Unassembled WGS sequence"/>
</dbReference>
<dbReference type="SUPFAM" id="SSF117289">
    <property type="entry name" value="Nucleoporin domain"/>
    <property type="match status" value="1"/>
</dbReference>
<feature type="region of interest" description="Disordered" evidence="2">
    <location>
        <begin position="489"/>
        <end position="555"/>
    </location>
</feature>
<feature type="region of interest" description="Disordered" evidence="2">
    <location>
        <begin position="624"/>
        <end position="644"/>
    </location>
</feature>
<keyword evidence="4" id="KW-1185">Reference proteome</keyword>
<organism evidence="3 4">
    <name type="scientific">Ascoidea rubescens DSM 1968</name>
    <dbReference type="NCBI Taxonomy" id="1344418"/>
    <lineage>
        <taxon>Eukaryota</taxon>
        <taxon>Fungi</taxon>
        <taxon>Dikarya</taxon>
        <taxon>Ascomycota</taxon>
        <taxon>Saccharomycotina</taxon>
        <taxon>Saccharomycetes</taxon>
        <taxon>Ascoideaceae</taxon>
        <taxon>Ascoidea</taxon>
    </lineage>
</organism>
<gene>
    <name evidence="3" type="ORF">ASCRUDRAFT_74747</name>
</gene>
<dbReference type="Gene3D" id="2.130.10.10">
    <property type="entry name" value="YVTN repeat-like/Quinoprotein amine dehydrogenase"/>
    <property type="match status" value="1"/>
</dbReference>
<feature type="compositionally biased region" description="Low complexity" evidence="2">
    <location>
        <begin position="755"/>
        <end position="768"/>
    </location>
</feature>
<reference evidence="4" key="1">
    <citation type="submission" date="2016-05" db="EMBL/GenBank/DDBJ databases">
        <title>Comparative genomics of biotechnologically important yeasts.</title>
        <authorList>
            <consortium name="DOE Joint Genome Institute"/>
            <person name="Riley R."/>
            <person name="Haridas S."/>
            <person name="Wolfe K.H."/>
            <person name="Lopes M.R."/>
            <person name="Hittinger C.T."/>
            <person name="Goker M."/>
            <person name="Salamov A."/>
            <person name="Wisecaver J."/>
            <person name="Long T.M."/>
            <person name="Aerts A.L."/>
            <person name="Barry K."/>
            <person name="Choi C."/>
            <person name="Clum A."/>
            <person name="Coughlan A.Y."/>
            <person name="Deshpande S."/>
            <person name="Douglass A.P."/>
            <person name="Hanson S.J."/>
            <person name="Klenk H.-P."/>
            <person name="Labutti K."/>
            <person name="Lapidus A."/>
            <person name="Lindquist E."/>
            <person name="Lipzen A."/>
            <person name="Meier-Kolthoff J.P."/>
            <person name="Ohm R.A."/>
            <person name="Otillar R.P."/>
            <person name="Pangilinan J."/>
            <person name="Peng Y."/>
            <person name="Rokas A."/>
            <person name="Rosa C.A."/>
            <person name="Scheuner C."/>
            <person name="Sibirny A.A."/>
            <person name="Slot J.C."/>
            <person name="Stielow J.B."/>
            <person name="Sun H."/>
            <person name="Kurtzman C.P."/>
            <person name="Blackwell M."/>
            <person name="Grigoriev I.V."/>
            <person name="Jeffries T.W."/>
        </authorList>
    </citation>
    <scope>NUCLEOTIDE SEQUENCE [LARGE SCALE GENOMIC DNA]</scope>
    <source>
        <strain evidence="4">DSM 1968</strain>
    </source>
</reference>
<feature type="region of interest" description="Disordered" evidence="2">
    <location>
        <begin position="755"/>
        <end position="789"/>
    </location>
</feature>
<feature type="compositionally biased region" description="Acidic residues" evidence="2">
    <location>
        <begin position="970"/>
        <end position="984"/>
    </location>
</feature>
<keyword evidence="1" id="KW-0175">Coiled coil</keyword>
<feature type="region of interest" description="Disordered" evidence="2">
    <location>
        <begin position="712"/>
        <end position="732"/>
    </location>
</feature>
<feature type="compositionally biased region" description="Low complexity" evidence="2">
    <location>
        <begin position="489"/>
        <end position="540"/>
    </location>
</feature>
<dbReference type="InterPro" id="IPR015943">
    <property type="entry name" value="WD40/YVTN_repeat-like_dom_sf"/>
</dbReference>
<feature type="region of interest" description="Disordered" evidence="2">
    <location>
        <begin position="957"/>
        <end position="992"/>
    </location>
</feature>
<accession>A0A1D2VLD3</accession>
<evidence type="ECO:0000313" key="3">
    <source>
        <dbReference type="EMBL" id="ODV62347.1"/>
    </source>
</evidence>
<feature type="compositionally biased region" description="Basic and acidic residues" evidence="2">
    <location>
        <begin position="882"/>
        <end position="908"/>
    </location>
</feature>
<proteinExistence type="predicted"/>
<evidence type="ECO:0000256" key="1">
    <source>
        <dbReference type="SAM" id="Coils"/>
    </source>
</evidence>
<dbReference type="InParanoid" id="A0A1D2VLD3"/>
<dbReference type="EMBL" id="KV454477">
    <property type="protein sequence ID" value="ODV62347.1"/>
    <property type="molecule type" value="Genomic_DNA"/>
</dbReference>
<dbReference type="OrthoDB" id="3981220at2759"/>
<dbReference type="STRING" id="1344418.A0A1D2VLD3"/>
<evidence type="ECO:0000256" key="2">
    <source>
        <dbReference type="SAM" id="MobiDB-lite"/>
    </source>
</evidence>
<feature type="compositionally biased region" description="Low complexity" evidence="2">
    <location>
        <begin position="715"/>
        <end position="728"/>
    </location>
</feature>
<feature type="coiled-coil region" evidence="1">
    <location>
        <begin position="1297"/>
        <end position="1336"/>
    </location>
</feature>
<dbReference type="GeneID" id="30966444"/>
<name>A0A1D2VLD3_9ASCO</name>
<sequence>MDALDQIVSDKFGYKRLERSFKLVDPLADSGSSSSPHYFNLLAWGNLTKVFAVAGLSKLVIASIEDLFSNSAKLAVSPENVSNSGSDSDFSDSGDEENDFYYYNGSNVFNASNINHLLFSLDEKFLYYTVHSKIYLVNTIQTIQSSSFNPTLLLEIQNDLSTENPLSITDFKINPFNSNYLTFLTSNHSLYFFDLSTKKQSLIHSDVSSFTYNSVYDNDNYKFQQLYIGLKNGSVALSDVSDPSNFLILKTFSNSAAPNHFFPISLIPINNATLLAVYDISSNPNDDNDSDLRYEHYLINTQNNQFSSSYDLCYYSEIPRYGYYYNCNLFNYSKSSNLDNLIFFSSSVSSDIALLSSKKNTYHVDFIRPENDYELATVPFDDENDTDLSTTGFAINLTSTEPSYNISKSIEGESGPLPSLVLLLNNGALIFYDFFNIDAIKSNDYDLKNPLSVLQNHLQFISSKSSKKVDQNISLEDSFSTFKLNQELNNANNNNTSNNNTNNNNNNNININNKDNLVNGNIQNNTIPNNNSTNNSNSNPFAKYTLPNNNHNNQNSTLLFQSDSNPFSTGTKSLVFSHNNGFGNLNNNTKNAFGSSSAFGSPFSTLSNENKTWSSIPNKDLSTAGPTSFNLKSQGPTSFGSNNNTPSFGNSAFGNSTFGNSTFGKSAFGSFGNKPVISSKIPLPIHPASPEKIKINGFASYAQSSKGFLSKDKNSTLNGNTNGSSNNTIFPSSRVNSTMDDIVTNVFNNKKLPISSNNGFNYSSNNQNTRKVENKNEETDSSDFSVSNSEEELEELNKTYIEITKNHSPSYPLLNGTILNQNPENDDENKLNNNKIGISNEVFVNKLKIDSDDTQQKNGISENELEPNSEPLNGKTEINSLNKKEKENDSLKDENKLSVNLKPDDDQKVIIPTQNNISPEPKNILFNGDIKSTDTKPLGFLQTNSFNAPNRIQSFESSDDEYEASNSDSDQNETSENEQSELDYDTVTKSSDQEFRIKKEEDQVIPKFENSVKPLDKQVIKKESDLQDLVASENNSLKLNTGRQLKSVSTKDNFTQTVEPNLIDSSVQTFKNEKDFSVQAFENQENYYGPFFVAKDILPHIEISNVKYPRSFTDNIYMRKLEEIFYDLSAEFKVLEQNCKNIGIFIENNKFAEAAHGVDLFKYEDQWRLKEVTTVNRMIDEKIQTTQPILGKYKKQLNRIEDFKKDIVKIDKRMKVLEGFKCEGENFKDYGLSLNERIIQKKIRDKFFTNERLIKDIETQLIDLKLQNGTGIIKNDTGRTFDLKKIVKLILQISRDIKIKIGEVEELKAQVDSIKSENKKKRINQINNRNNDSEINEIKLRNDFKDNLFKMFQNRDPVKVTSHAIIRRRK</sequence>
<evidence type="ECO:0000313" key="4">
    <source>
        <dbReference type="Proteomes" id="UP000095038"/>
    </source>
</evidence>
<feature type="region of interest" description="Disordered" evidence="2">
    <location>
        <begin position="853"/>
        <end position="930"/>
    </location>
</feature>
<evidence type="ECO:0008006" key="5">
    <source>
        <dbReference type="Google" id="ProtNLM"/>
    </source>
</evidence>